<dbReference type="Proteomes" id="UP000199649">
    <property type="component" value="Chromosome I"/>
</dbReference>
<name>A0A1H1M500_9MICO</name>
<keyword evidence="2" id="KW-1185">Reference proteome</keyword>
<dbReference type="AlphaFoldDB" id="A0A1H1M500"/>
<dbReference type="EMBL" id="LT629734">
    <property type="protein sequence ID" value="SDR81582.1"/>
    <property type="molecule type" value="Genomic_DNA"/>
</dbReference>
<evidence type="ECO:0000313" key="2">
    <source>
        <dbReference type="Proteomes" id="UP000199649"/>
    </source>
</evidence>
<sequence>MRGPALSCEVARRADEEVEVSNFLVVRVERGRAEAVEAWVADWADPQDVAVVPLDDGARVVVVSRDVERSVRREQGTFFRGFAVDAERSLLAVGVDGWLAAPEGTRDDAWSLGGTFAAARWRASAVEVRRDLWGNQSLLRSAGEGWSAACDSMLVLRRLRDAMGERSSADELELLARTALTGIAQTAFGSGTSLREVAFCPSGTAVLLDARGAHAIERPVTALLGGPTTDYRSTMRAAARGIAGEVAAVLGLEGSTPRLRISGGQDSRVVLAAVLALEGARRPELVVQDQAEVHRGDARVAQSLADRFGMALRTIAPDDVDYTGQLELWLATLAGTYDGFGIDADTDVDGVFGISGIGAETYKGNFGWRSWWQLRDDLDLPLQLELAFVEQTDRALAAVGVRAEADDATESHYLAHRAGVHCGAGYVGLSPLTSNPLQRADLVRLGRAAWSDDPALPGDPRPRIGHPLMVADLAALLSPEAASHAYERDVGVDRDVVEQRLGVLGGPVAVDDAAFDVIGSPADVPLGPSSLAMRLAAAEAPGAFTIDSAESLGRRGLDRLAAEPVRDRYLEVLENARWRTGERGLPLMFAGQSPARFASLALLG</sequence>
<gene>
    <name evidence="1" type="ORF">SAMN04489719_0859</name>
</gene>
<reference evidence="2" key="1">
    <citation type="submission" date="2016-10" db="EMBL/GenBank/DDBJ databases">
        <authorList>
            <person name="Varghese N."/>
            <person name="Submissions S."/>
        </authorList>
    </citation>
    <scope>NUCLEOTIDE SEQUENCE [LARGE SCALE GENOMIC DNA]</scope>
    <source>
        <strain evidence="2">DSM 22965</strain>
    </source>
</reference>
<evidence type="ECO:0000313" key="1">
    <source>
        <dbReference type="EMBL" id="SDR81582.1"/>
    </source>
</evidence>
<organism evidence="1 2">
    <name type="scientific">Agrococcus carbonis</name>
    <dbReference type="NCBI Taxonomy" id="684552"/>
    <lineage>
        <taxon>Bacteria</taxon>
        <taxon>Bacillati</taxon>
        <taxon>Actinomycetota</taxon>
        <taxon>Actinomycetes</taxon>
        <taxon>Micrococcales</taxon>
        <taxon>Microbacteriaceae</taxon>
        <taxon>Agrococcus</taxon>
    </lineage>
</organism>
<evidence type="ECO:0008006" key="3">
    <source>
        <dbReference type="Google" id="ProtNLM"/>
    </source>
</evidence>
<protein>
    <recommendedName>
        <fullName evidence="3">Asparagine synthase (Glutamine-hydrolysing)</fullName>
    </recommendedName>
</protein>
<accession>A0A1H1M500</accession>
<dbReference type="STRING" id="684552.SAMN04489719_0859"/>
<proteinExistence type="predicted"/>